<sequence length="375" mass="42533">MDRIVALVYSPNFKETNYGPLCKFRPDFMLPFGGRYRIIDFALSNLANYDINRVILYAGSKLRSALDHIGNGKSWELNRRNGGLMINPVGLASKGSKSEIETYYDTIVYFQEHEFEYVYIKNPMYIIKEDIRDAMEKMKDEDIDCLILSSKVTDKDGEYLDQSIINSDDDGKPTGVGINMGITDTVDLFLGSLIMKKESFLKVLRHAMQENVSNSLLSAIFAYPGNLNIDFYRQDKEFEIIKDFTSFYEVNMRLLNQETFDKLFYEDGLVYTKSKDEPSTSYTKNANVKNSLIANGGIIEGEVENSIIFRGAKIGKGAIIRNSIIFQDSVIGDGAILNFVITDKGTEIGHDVRLFGNRANPYVTSKNESLDQRSY</sequence>
<dbReference type="eggNOG" id="COG0448">
    <property type="taxonomic scope" value="Bacteria"/>
</dbReference>
<keyword evidence="4" id="KW-0808">Transferase</keyword>
<dbReference type="AlphaFoldDB" id="A0A095X045"/>
<dbReference type="Gene3D" id="2.160.10.10">
    <property type="entry name" value="Hexapeptide repeat proteins"/>
    <property type="match status" value="1"/>
</dbReference>
<dbReference type="OrthoDB" id="9803871at2"/>
<comment type="similarity">
    <text evidence="1">Belongs to the bacterial/plant glucose-1-phosphate adenylyltransferase family.</text>
</comment>
<dbReference type="InterPro" id="IPR011831">
    <property type="entry name" value="ADP-Glc_PPase"/>
</dbReference>
<dbReference type="Proteomes" id="UP000029579">
    <property type="component" value="Unassembled WGS sequence"/>
</dbReference>
<feature type="domain" description="Glucose-1-phosphate adenylyltransferase/Bifunctional protein GlmU-like C-terminal hexapeptide" evidence="3">
    <location>
        <begin position="284"/>
        <end position="352"/>
    </location>
</feature>
<dbReference type="GO" id="GO:0005978">
    <property type="term" value="P:glycogen biosynthetic process"/>
    <property type="evidence" value="ECO:0007669"/>
    <property type="project" value="UniProtKB-KW"/>
</dbReference>
<dbReference type="InterPro" id="IPR011004">
    <property type="entry name" value="Trimer_LpxA-like_sf"/>
</dbReference>
<evidence type="ECO:0000256" key="1">
    <source>
        <dbReference type="ARBA" id="ARBA00010443"/>
    </source>
</evidence>
<dbReference type="SUPFAM" id="SSF51161">
    <property type="entry name" value="Trimeric LpxA-like enzymes"/>
    <property type="match status" value="1"/>
</dbReference>
<dbReference type="NCBIfam" id="TIGR02092">
    <property type="entry name" value="glgD"/>
    <property type="match status" value="1"/>
</dbReference>
<evidence type="ECO:0000313" key="5">
    <source>
        <dbReference type="Proteomes" id="UP000029579"/>
    </source>
</evidence>
<dbReference type="Pfam" id="PF24894">
    <property type="entry name" value="Hexapep_GlmU"/>
    <property type="match status" value="1"/>
</dbReference>
<name>A0A095X045_9FIRM</name>
<dbReference type="InterPro" id="IPR011832">
    <property type="entry name" value="GlgDAde_trans"/>
</dbReference>
<dbReference type="InterPro" id="IPR029044">
    <property type="entry name" value="Nucleotide-diphossugar_trans"/>
</dbReference>
<dbReference type="RefSeq" id="WP_037328766.1">
    <property type="nucleotide sequence ID" value="NZ_JRMW01000043.1"/>
</dbReference>
<evidence type="ECO:0000256" key="2">
    <source>
        <dbReference type="ARBA" id="ARBA00023056"/>
    </source>
</evidence>
<dbReference type="PANTHER" id="PTHR43523:SF6">
    <property type="entry name" value="GLYCOGEN BIOSYNTHESIS PROTEIN GLGD"/>
    <property type="match status" value="1"/>
</dbReference>
<accession>A0A095X045</accession>
<dbReference type="Gene3D" id="3.90.550.10">
    <property type="entry name" value="Spore Coat Polysaccharide Biosynthesis Protein SpsA, Chain A"/>
    <property type="match status" value="1"/>
</dbReference>
<dbReference type="GO" id="GO:0008878">
    <property type="term" value="F:glucose-1-phosphate adenylyltransferase activity"/>
    <property type="evidence" value="ECO:0007669"/>
    <property type="project" value="InterPro"/>
</dbReference>
<evidence type="ECO:0000259" key="3">
    <source>
        <dbReference type="Pfam" id="PF24894"/>
    </source>
</evidence>
<keyword evidence="4" id="KW-0548">Nucleotidyltransferase</keyword>
<organism evidence="4 5">
    <name type="scientific">Anaerococcus lactolyticus S7-1-13</name>
    <dbReference type="NCBI Taxonomy" id="1284686"/>
    <lineage>
        <taxon>Bacteria</taxon>
        <taxon>Bacillati</taxon>
        <taxon>Bacillota</taxon>
        <taxon>Tissierellia</taxon>
        <taxon>Tissierellales</taxon>
        <taxon>Peptoniphilaceae</taxon>
        <taxon>Anaerococcus</taxon>
    </lineage>
</organism>
<dbReference type="CDD" id="cd04651">
    <property type="entry name" value="LbH_G1P_AT_C"/>
    <property type="match status" value="1"/>
</dbReference>
<dbReference type="PANTHER" id="PTHR43523">
    <property type="entry name" value="GLUCOSE-1-PHOSPHATE ADENYLYLTRANSFERASE-RELATED"/>
    <property type="match status" value="1"/>
</dbReference>
<dbReference type="SUPFAM" id="SSF53448">
    <property type="entry name" value="Nucleotide-diphospho-sugar transferases"/>
    <property type="match status" value="1"/>
</dbReference>
<keyword evidence="2" id="KW-0320">Glycogen biosynthesis</keyword>
<evidence type="ECO:0000313" key="4">
    <source>
        <dbReference type="EMBL" id="KGF03086.1"/>
    </source>
</evidence>
<comment type="caution">
    <text evidence="4">The sequence shown here is derived from an EMBL/GenBank/DDBJ whole genome shotgun (WGS) entry which is preliminary data.</text>
</comment>
<gene>
    <name evidence="4" type="ORF">HMPREF1630_08840</name>
</gene>
<proteinExistence type="inferred from homology"/>
<protein>
    <submittedName>
        <fullName evidence="4">Glucose-1-phosphate adenylyltransferase</fullName>
    </submittedName>
</protein>
<dbReference type="InterPro" id="IPR056818">
    <property type="entry name" value="GlmU/GlgC-like_hexapep"/>
</dbReference>
<dbReference type="EMBL" id="JRMW01000043">
    <property type="protein sequence ID" value="KGF03086.1"/>
    <property type="molecule type" value="Genomic_DNA"/>
</dbReference>
<reference evidence="4 5" key="1">
    <citation type="submission" date="2014-07" db="EMBL/GenBank/DDBJ databases">
        <authorList>
            <person name="McCorrison J."/>
            <person name="Sanka R."/>
            <person name="Torralba M."/>
            <person name="Gillis M."/>
            <person name="Haft D.H."/>
            <person name="Methe B."/>
            <person name="Sutton G."/>
            <person name="Nelson K.E."/>
        </authorList>
    </citation>
    <scope>NUCLEOTIDE SEQUENCE [LARGE SCALE GENOMIC DNA]</scope>
    <source>
        <strain evidence="4 5">S7-1-13</strain>
    </source>
</reference>